<keyword evidence="8" id="KW-0479">Metal-binding</keyword>
<feature type="binding site" evidence="8">
    <location>
        <position position="267"/>
    </location>
    <ligand>
        <name>Zn(2+)</name>
        <dbReference type="ChEBI" id="CHEBI:29105"/>
    </ligand>
</feature>
<evidence type="ECO:0000259" key="9">
    <source>
        <dbReference type="PROSITE" id="PS50970"/>
    </source>
</evidence>
<keyword evidence="5 8" id="KW-0808">Transferase</keyword>
<keyword evidence="3 8" id="KW-0489">Methyltransferase</keyword>
<evidence type="ECO:0000256" key="5">
    <source>
        <dbReference type="ARBA" id="ARBA00022679"/>
    </source>
</evidence>
<evidence type="ECO:0000256" key="8">
    <source>
        <dbReference type="PROSITE-ProRule" id="PRU00333"/>
    </source>
</evidence>
<dbReference type="InterPro" id="IPR003726">
    <property type="entry name" value="HCY_dom"/>
</dbReference>
<dbReference type="InterPro" id="IPR036589">
    <property type="entry name" value="HCY_dom_sf"/>
</dbReference>
<evidence type="ECO:0000256" key="3">
    <source>
        <dbReference type="ARBA" id="ARBA00022603"/>
    </source>
</evidence>
<reference evidence="10 11" key="1">
    <citation type="submission" date="2021-01" db="EMBL/GenBank/DDBJ databases">
        <title>Genomic Encyclopedia of Type Strains, Phase IV (KMG-IV): sequencing the most valuable type-strain genomes for metagenomic binning, comparative biology and taxonomic classification.</title>
        <authorList>
            <person name="Goeker M."/>
        </authorList>
    </citation>
    <scope>NUCLEOTIDE SEQUENCE [LARGE SCALE GENOMIC DNA]</scope>
    <source>
        <strain evidence="10 11">DSM 105482</strain>
    </source>
</reference>
<proteinExistence type="predicted"/>
<dbReference type="SUPFAM" id="SSF51730">
    <property type="entry name" value="FAD-linked oxidoreductase"/>
    <property type="match status" value="1"/>
</dbReference>
<dbReference type="Gene3D" id="3.20.20.330">
    <property type="entry name" value="Homocysteine-binding-like domain"/>
    <property type="match status" value="1"/>
</dbReference>
<dbReference type="PANTHER" id="PTHR11103">
    <property type="entry name" value="SLR1189 PROTEIN"/>
    <property type="match status" value="1"/>
</dbReference>
<keyword evidence="11" id="KW-1185">Reference proteome</keyword>
<feature type="binding site" evidence="8">
    <location>
        <position position="201"/>
    </location>
    <ligand>
        <name>Zn(2+)</name>
        <dbReference type="ChEBI" id="CHEBI:29105"/>
    </ligand>
</feature>
<sequence>MNFKEEIQKRILVGEGAMGTQLYSHGIDACYEELNILNPEQVERIHEAYVKAGADILQSNTYGANYFKLKRYGLEDEVSRINRKGIQITRKAAKENTFVFGTIGATRSFRKSDLSLDEIKRGFREQLYSLLMENPDGILLETYYDFEELHAVLTIAKRETALPIISNVSLHEIGYLQNGMHLGEALLRLQDAGADVVGVNCRLGPHHMLSSLEEVPIPDRSFLAVYPNASLPDFEDGKLVYQANPDYFGQKALELRLEGARIIGGCCGTTPLHIQSVKKAVEGLEPIVKKKVKYRKIEVNELQDRKPEQSLSKQALEKRTILVELDPPKKLGIAKFMEGAEALRKAGADSVTLADNSLATPRISNISLGSLLKEKSNINPMIHLTCRDRNLIGLQSHLMGLSTLGLNEVLVVTGDPSKIGDFPGATSVYDLSSFDLIALIKQFNEGLSYSGKPLGQKTNFNISAAFNPNVRYLHKAVERMEKKISFGAQSFLTQPIYSENQIDEVYEATKHLKTPIFLGIMPLTSSRNAEFIHHEVPGITLPDSVRKAMASAGGDPAQAAKEGIAIAKALTEKAMEKFNGIYLITPFLRFELTAEITKHVHKIDASRRVEVTVND</sequence>
<dbReference type="PANTHER" id="PTHR11103:SF18">
    <property type="entry name" value="SLR1189 PROTEIN"/>
    <property type="match status" value="1"/>
</dbReference>
<feature type="domain" description="Hcy-binding" evidence="9">
    <location>
        <begin position="1"/>
        <end position="281"/>
    </location>
</feature>
<evidence type="ECO:0000256" key="2">
    <source>
        <dbReference type="ARBA" id="ARBA00004777"/>
    </source>
</evidence>
<dbReference type="Proteomes" id="UP000823486">
    <property type="component" value="Unassembled WGS sequence"/>
</dbReference>
<evidence type="ECO:0000313" key="10">
    <source>
        <dbReference type="EMBL" id="MBM7692489.1"/>
    </source>
</evidence>
<dbReference type="EMBL" id="JAFBFI010000007">
    <property type="protein sequence ID" value="MBM7692489.1"/>
    <property type="molecule type" value="Genomic_DNA"/>
</dbReference>
<organism evidence="10 11">
    <name type="scientific">Peribacillus deserti</name>
    <dbReference type="NCBI Taxonomy" id="673318"/>
    <lineage>
        <taxon>Bacteria</taxon>
        <taxon>Bacillati</taxon>
        <taxon>Bacillota</taxon>
        <taxon>Bacilli</taxon>
        <taxon>Bacillales</taxon>
        <taxon>Bacillaceae</taxon>
        <taxon>Peribacillus</taxon>
    </lineage>
</organism>
<keyword evidence="4" id="KW-0285">Flavoprotein</keyword>
<gene>
    <name evidence="10" type="ORF">JOC77_001919</name>
</gene>
<evidence type="ECO:0000256" key="7">
    <source>
        <dbReference type="ARBA" id="ARBA00023002"/>
    </source>
</evidence>
<dbReference type="Pfam" id="PF02219">
    <property type="entry name" value="MTHFR"/>
    <property type="match status" value="1"/>
</dbReference>
<evidence type="ECO:0000256" key="1">
    <source>
        <dbReference type="ARBA" id="ARBA00001974"/>
    </source>
</evidence>
<dbReference type="Gene3D" id="3.20.20.220">
    <property type="match status" value="1"/>
</dbReference>
<dbReference type="RefSeq" id="WP_204542176.1">
    <property type="nucleotide sequence ID" value="NZ_JAFBFI010000007.1"/>
</dbReference>
<dbReference type="EC" id="2.1.1.10" evidence="10"/>
<comment type="cofactor">
    <cofactor evidence="8">
        <name>Zn(2+)</name>
        <dbReference type="ChEBI" id="CHEBI:29105"/>
    </cofactor>
</comment>
<dbReference type="GO" id="GO:0008168">
    <property type="term" value="F:methyltransferase activity"/>
    <property type="evidence" value="ECO:0007669"/>
    <property type="project" value="UniProtKB-KW"/>
</dbReference>
<dbReference type="InterPro" id="IPR003171">
    <property type="entry name" value="Mehydrof_redctse-like"/>
</dbReference>
<name>A0ABS2QI57_9BACI</name>
<evidence type="ECO:0000256" key="4">
    <source>
        <dbReference type="ARBA" id="ARBA00022630"/>
    </source>
</evidence>
<dbReference type="NCBIfam" id="NF006396">
    <property type="entry name" value="PRK08645.1"/>
    <property type="match status" value="1"/>
</dbReference>
<comment type="cofactor">
    <cofactor evidence="1">
        <name>FAD</name>
        <dbReference type="ChEBI" id="CHEBI:57692"/>
    </cofactor>
</comment>
<comment type="caution">
    <text evidence="10">The sequence shown here is derived from an EMBL/GenBank/DDBJ whole genome shotgun (WGS) entry which is preliminary data.</text>
</comment>
<keyword evidence="7" id="KW-0560">Oxidoreductase</keyword>
<feature type="binding site" evidence="8">
    <location>
        <position position="266"/>
    </location>
    <ligand>
        <name>Zn(2+)</name>
        <dbReference type="ChEBI" id="CHEBI:29105"/>
    </ligand>
</feature>
<evidence type="ECO:0000313" key="11">
    <source>
        <dbReference type="Proteomes" id="UP000823486"/>
    </source>
</evidence>
<keyword evidence="6" id="KW-0274">FAD</keyword>
<comment type="pathway">
    <text evidence="2">One-carbon metabolism; tetrahydrofolate interconversion.</text>
</comment>
<dbReference type="CDD" id="cd00537">
    <property type="entry name" value="MTHFR"/>
    <property type="match status" value="1"/>
</dbReference>
<dbReference type="SUPFAM" id="SSF82282">
    <property type="entry name" value="Homocysteine S-methyltransferase"/>
    <property type="match status" value="1"/>
</dbReference>
<dbReference type="InterPro" id="IPR029041">
    <property type="entry name" value="FAD-linked_oxidoreductase-like"/>
</dbReference>
<accession>A0ABS2QI57</accession>
<dbReference type="PROSITE" id="PS50970">
    <property type="entry name" value="HCY"/>
    <property type="match status" value="1"/>
</dbReference>
<evidence type="ECO:0000256" key="6">
    <source>
        <dbReference type="ARBA" id="ARBA00022827"/>
    </source>
</evidence>
<protein>
    <submittedName>
        <fullName evidence="10">Homocysteine S-methyltransferase</fullName>
        <ecNumber evidence="10">2.1.1.10</ecNumber>
    </submittedName>
</protein>
<keyword evidence="8" id="KW-0862">Zinc</keyword>
<dbReference type="Pfam" id="PF02574">
    <property type="entry name" value="S-methyl_trans"/>
    <property type="match status" value="1"/>
</dbReference>
<dbReference type="GO" id="GO:0032259">
    <property type="term" value="P:methylation"/>
    <property type="evidence" value="ECO:0007669"/>
    <property type="project" value="UniProtKB-KW"/>
</dbReference>